<name>A0A0R2KKM9_LACAM</name>
<protein>
    <submittedName>
        <fullName evidence="4">Glycosyltransferase protein</fullName>
    </submittedName>
</protein>
<dbReference type="InterPro" id="IPR029044">
    <property type="entry name" value="Nucleotide-diphossugar_trans"/>
</dbReference>
<dbReference type="Proteomes" id="UP000051529">
    <property type="component" value="Unassembled WGS sequence"/>
</dbReference>
<dbReference type="PANTHER" id="PTHR22916">
    <property type="entry name" value="GLYCOSYLTRANSFERASE"/>
    <property type="match status" value="1"/>
</dbReference>
<keyword evidence="1" id="KW-0328">Glycosyltransferase</keyword>
<dbReference type="Pfam" id="PF00535">
    <property type="entry name" value="Glycos_transf_2"/>
    <property type="match status" value="1"/>
</dbReference>
<dbReference type="CDD" id="cd00761">
    <property type="entry name" value="Glyco_tranf_GTA_type"/>
    <property type="match status" value="1"/>
</dbReference>
<evidence type="ECO:0000259" key="3">
    <source>
        <dbReference type="Pfam" id="PF00535"/>
    </source>
</evidence>
<reference evidence="4 5" key="1">
    <citation type="journal article" date="2015" name="Genome Announc.">
        <title>Expanding the biotechnology potential of lactobacilli through comparative genomics of 213 strains and associated genera.</title>
        <authorList>
            <person name="Sun Z."/>
            <person name="Harris H.M."/>
            <person name="McCann A."/>
            <person name="Guo C."/>
            <person name="Argimon S."/>
            <person name="Zhang W."/>
            <person name="Yang X."/>
            <person name="Jeffery I.B."/>
            <person name="Cooney J.C."/>
            <person name="Kagawa T.F."/>
            <person name="Liu W."/>
            <person name="Song Y."/>
            <person name="Salvetti E."/>
            <person name="Wrobel A."/>
            <person name="Rasinkangas P."/>
            <person name="Parkhill J."/>
            <person name="Rea M.C."/>
            <person name="O'Sullivan O."/>
            <person name="Ritari J."/>
            <person name="Douillard F.P."/>
            <person name="Paul Ross R."/>
            <person name="Yang R."/>
            <person name="Briner A.E."/>
            <person name="Felis G.E."/>
            <person name="de Vos W.M."/>
            <person name="Barrangou R."/>
            <person name="Klaenhammer T.R."/>
            <person name="Caufield P.W."/>
            <person name="Cui Y."/>
            <person name="Zhang H."/>
            <person name="O'Toole P.W."/>
        </authorList>
    </citation>
    <scope>NUCLEOTIDE SEQUENCE [LARGE SCALE GENOMIC DNA]</scope>
    <source>
        <strain evidence="4 5">DSM 16698</strain>
    </source>
</reference>
<evidence type="ECO:0000256" key="2">
    <source>
        <dbReference type="ARBA" id="ARBA00022679"/>
    </source>
</evidence>
<organism evidence="4 5">
    <name type="scientific">Lactobacillus amylovorus subsp. animalium DSM 16698</name>
    <dbReference type="NCBI Taxonomy" id="695563"/>
    <lineage>
        <taxon>Bacteria</taxon>
        <taxon>Bacillati</taxon>
        <taxon>Bacillota</taxon>
        <taxon>Bacilli</taxon>
        <taxon>Lactobacillales</taxon>
        <taxon>Lactobacillaceae</taxon>
        <taxon>Lactobacillus</taxon>
        <taxon>Lactobacillus amylovorus subsp. animalium</taxon>
    </lineage>
</organism>
<dbReference type="SUPFAM" id="SSF53448">
    <property type="entry name" value="Nucleotide-diphospho-sugar transferases"/>
    <property type="match status" value="1"/>
</dbReference>
<dbReference type="Gene3D" id="3.90.550.10">
    <property type="entry name" value="Spore Coat Polysaccharide Biosynthesis Protein SpsA, Chain A"/>
    <property type="match status" value="1"/>
</dbReference>
<evidence type="ECO:0000313" key="5">
    <source>
        <dbReference type="Proteomes" id="UP000051529"/>
    </source>
</evidence>
<sequence length="343" mass="39846">MDLNNNFIKDLITVIVPVYNVEKYLEQCVDSILNQTYKNIEIILVDDGSKDKSGQLCNEFSNKYSQIKTIHKKNAGLGMARNSGLKIANGEYIAFVDSDDWLAPQALKNLYDSMTKFNCDYCKGGFQKVNDEGHVLFENINDFQLFEGTDAKHKLLPRLIGSAPGKHDSINMSVWGCLFKHQIIMKHNLRFPSERKLMSEDIVFDIDYMQYVKNACIISKSDYKYRQNAFSLSTSYREDKFIATKKLYKYLLNKMKALDYGESTILRIDRNLFVNLSGCIFQENNRSLREARKRINIICTDPEIRSVIKKYPRKKLGLKQRIFLSLILRKQVYLLYLLAKVIN</sequence>
<gene>
    <name evidence="4" type="ORF">IV44_GL001283</name>
</gene>
<evidence type="ECO:0000313" key="4">
    <source>
        <dbReference type="EMBL" id="KRN88342.1"/>
    </source>
</evidence>
<dbReference type="GO" id="GO:0016757">
    <property type="term" value="F:glycosyltransferase activity"/>
    <property type="evidence" value="ECO:0007669"/>
    <property type="project" value="UniProtKB-KW"/>
</dbReference>
<keyword evidence="2 4" id="KW-0808">Transferase</keyword>
<dbReference type="PANTHER" id="PTHR22916:SF51">
    <property type="entry name" value="GLYCOSYLTRANSFERASE EPSH-RELATED"/>
    <property type="match status" value="1"/>
</dbReference>
<comment type="caution">
    <text evidence="4">The sequence shown here is derived from an EMBL/GenBank/DDBJ whole genome shotgun (WGS) entry which is preliminary data.</text>
</comment>
<dbReference type="AlphaFoldDB" id="A0A0R2KKM9"/>
<evidence type="ECO:0000256" key="1">
    <source>
        <dbReference type="ARBA" id="ARBA00022676"/>
    </source>
</evidence>
<proteinExistence type="predicted"/>
<dbReference type="InterPro" id="IPR001173">
    <property type="entry name" value="Glyco_trans_2-like"/>
</dbReference>
<feature type="domain" description="Glycosyltransferase 2-like" evidence="3">
    <location>
        <begin position="13"/>
        <end position="141"/>
    </location>
</feature>
<accession>A0A0R2KKM9</accession>
<dbReference type="EMBL" id="JQBQ01000043">
    <property type="protein sequence ID" value="KRN88342.1"/>
    <property type="molecule type" value="Genomic_DNA"/>
</dbReference>
<dbReference type="PATRIC" id="fig|695563.3.peg.1338"/>